<gene>
    <name evidence="4" type="ORF">PPNO1_LOCUS4919</name>
</gene>
<dbReference type="InterPro" id="IPR050931">
    <property type="entry name" value="Mito_Protein_Transport_Metaxin"/>
</dbReference>
<dbReference type="PANTHER" id="PTHR12289">
    <property type="entry name" value="METAXIN RELATED"/>
    <property type="match status" value="1"/>
</dbReference>
<dbReference type="GO" id="GO:0007005">
    <property type="term" value="P:mitochondrion organization"/>
    <property type="evidence" value="ECO:0007669"/>
    <property type="project" value="TreeGrafter"/>
</dbReference>
<dbReference type="Pfam" id="PF17171">
    <property type="entry name" value="GST_C_6"/>
    <property type="match status" value="1"/>
</dbReference>
<evidence type="ECO:0000313" key="4">
    <source>
        <dbReference type="EMBL" id="CAI4215200.1"/>
    </source>
</evidence>
<dbReference type="OrthoDB" id="198787at2759"/>
<protein>
    <recommendedName>
        <fullName evidence="6">Thioredoxin-like fold domain-containing protein</fullName>
    </recommendedName>
</protein>
<evidence type="ECO:0000256" key="1">
    <source>
        <dbReference type="SAM" id="MobiDB-lite"/>
    </source>
</evidence>
<dbReference type="InterPro" id="IPR012336">
    <property type="entry name" value="Thioredoxin-like_fold"/>
</dbReference>
<dbReference type="InterPro" id="IPR033468">
    <property type="entry name" value="Metaxin_GST"/>
</dbReference>
<name>A0A9P1MBB9_9PEZI</name>
<dbReference type="Pfam" id="PF17172">
    <property type="entry name" value="GST_N_4"/>
    <property type="match status" value="1"/>
</dbReference>
<comment type="caution">
    <text evidence="4">The sequence shown here is derived from an EMBL/GenBank/DDBJ whole genome shotgun (WGS) entry which is preliminary data.</text>
</comment>
<dbReference type="AlphaFoldDB" id="A0A9P1MBB9"/>
<organism evidence="4 5">
    <name type="scientific">Parascedosporium putredinis</name>
    <dbReference type="NCBI Taxonomy" id="1442378"/>
    <lineage>
        <taxon>Eukaryota</taxon>
        <taxon>Fungi</taxon>
        <taxon>Dikarya</taxon>
        <taxon>Ascomycota</taxon>
        <taxon>Pezizomycotina</taxon>
        <taxon>Sordariomycetes</taxon>
        <taxon>Hypocreomycetidae</taxon>
        <taxon>Microascales</taxon>
        <taxon>Microascaceae</taxon>
        <taxon>Parascedosporium</taxon>
    </lineage>
</organism>
<feature type="domain" description="Thioredoxin-like fold" evidence="3">
    <location>
        <begin position="47"/>
        <end position="135"/>
    </location>
</feature>
<reference evidence="4" key="1">
    <citation type="submission" date="2022-11" db="EMBL/GenBank/DDBJ databases">
        <authorList>
            <person name="Scott C."/>
            <person name="Bruce N."/>
        </authorList>
    </citation>
    <scope>NUCLEOTIDE SEQUENCE</scope>
</reference>
<feature type="region of interest" description="Disordered" evidence="1">
    <location>
        <begin position="142"/>
        <end position="173"/>
    </location>
</feature>
<feature type="compositionally biased region" description="Pro residues" evidence="1">
    <location>
        <begin position="148"/>
        <end position="173"/>
    </location>
</feature>
<proteinExistence type="predicted"/>
<dbReference type="Proteomes" id="UP000838763">
    <property type="component" value="Unassembled WGS sequence"/>
</dbReference>
<evidence type="ECO:0000259" key="3">
    <source>
        <dbReference type="Pfam" id="PF17172"/>
    </source>
</evidence>
<dbReference type="EMBL" id="CALLCH030000012">
    <property type="protein sequence ID" value="CAI4215200.1"/>
    <property type="molecule type" value="Genomic_DNA"/>
</dbReference>
<evidence type="ECO:0008006" key="6">
    <source>
        <dbReference type="Google" id="ProtNLM"/>
    </source>
</evidence>
<keyword evidence="5" id="KW-1185">Reference proteome</keyword>
<evidence type="ECO:0000313" key="5">
    <source>
        <dbReference type="Proteomes" id="UP000838763"/>
    </source>
</evidence>
<sequence length="229" mass="25363">MSERSYIPFVLPNELPARCAVAAEQLPVLFVFASDEAARAGAPSHNPACLKWQTYLKMAAIDFLLHPSNNHASPPAPSLSSSPLSDRHPFLQTLHLRRHQRPTPAVPARAETYLSLLDSALRPAYLHALYLDPRNDPLLTSLYLDPNLPGPSPPPSPPPSAPPPRKRSSPPPDAPTLFDAAVFAYTNMLLDESLAWGDPRLPNSVREFDALVRHRERILAKYWPGLIRD</sequence>
<accession>A0A9P1MBB9</accession>
<dbReference type="GO" id="GO:0001401">
    <property type="term" value="C:SAM complex"/>
    <property type="evidence" value="ECO:0007669"/>
    <property type="project" value="TreeGrafter"/>
</dbReference>
<feature type="domain" description="Metaxin glutathione S-transferase" evidence="2">
    <location>
        <begin position="173"/>
        <end position="218"/>
    </location>
</feature>
<evidence type="ECO:0000259" key="2">
    <source>
        <dbReference type="Pfam" id="PF17171"/>
    </source>
</evidence>
<dbReference type="PANTHER" id="PTHR12289:SF44">
    <property type="entry name" value="OUTER MEMBRANE PROTEIN (SAM35), PUTATIVE (AFU_ORTHOLOGUE AFUA_1G13180)-RELATED"/>
    <property type="match status" value="1"/>
</dbReference>